<evidence type="ECO:0000256" key="1">
    <source>
        <dbReference type="ARBA" id="ARBA00004651"/>
    </source>
</evidence>
<keyword evidence="6 7" id="KW-0472">Membrane</keyword>
<dbReference type="InterPro" id="IPR044566">
    <property type="entry name" value="RMV1-like"/>
</dbReference>
<dbReference type="GO" id="GO:0005886">
    <property type="term" value="C:plasma membrane"/>
    <property type="evidence" value="ECO:0007669"/>
    <property type="project" value="UniProtKB-SubCell"/>
</dbReference>
<evidence type="ECO:0000256" key="7">
    <source>
        <dbReference type="SAM" id="Phobius"/>
    </source>
</evidence>
<comment type="subcellular location">
    <subcellularLocation>
        <location evidence="1">Cell membrane</location>
        <topology evidence="1">Multi-pass membrane protein</topology>
    </subcellularLocation>
</comment>
<dbReference type="EMBL" id="CP132938">
    <property type="protein sequence ID" value="XCB23776.1"/>
    <property type="molecule type" value="Genomic_DNA"/>
</dbReference>
<dbReference type="Pfam" id="PF13520">
    <property type="entry name" value="AA_permease_2"/>
    <property type="match status" value="1"/>
</dbReference>
<dbReference type="Gene3D" id="1.20.1740.10">
    <property type="entry name" value="Amino acid/polyamine transporter I"/>
    <property type="match status" value="1"/>
</dbReference>
<protein>
    <submittedName>
        <fullName evidence="8">APC family permease</fullName>
    </submittedName>
</protein>
<dbReference type="PANTHER" id="PTHR45826:SF2">
    <property type="entry name" value="AMINO ACID TRANSPORTER"/>
    <property type="match status" value="1"/>
</dbReference>
<evidence type="ECO:0000256" key="6">
    <source>
        <dbReference type="ARBA" id="ARBA00023136"/>
    </source>
</evidence>
<feature type="transmembrane region" description="Helical" evidence="7">
    <location>
        <begin position="380"/>
        <end position="399"/>
    </location>
</feature>
<evidence type="ECO:0000256" key="5">
    <source>
        <dbReference type="ARBA" id="ARBA00022989"/>
    </source>
</evidence>
<keyword evidence="2" id="KW-0813">Transport</keyword>
<name>A0AAU7Z4D5_9BACT</name>
<keyword evidence="4 7" id="KW-0812">Transmembrane</keyword>
<feature type="transmembrane region" description="Helical" evidence="7">
    <location>
        <begin position="411"/>
        <end position="429"/>
    </location>
</feature>
<proteinExistence type="predicted"/>
<dbReference type="PIRSF" id="PIRSF006060">
    <property type="entry name" value="AA_transporter"/>
    <property type="match status" value="1"/>
</dbReference>
<feature type="transmembrane region" description="Helical" evidence="7">
    <location>
        <begin position="81"/>
        <end position="105"/>
    </location>
</feature>
<organism evidence="8">
    <name type="scientific">Tunturiibacter gelidiferens</name>
    <dbReference type="NCBI Taxonomy" id="3069689"/>
    <lineage>
        <taxon>Bacteria</taxon>
        <taxon>Pseudomonadati</taxon>
        <taxon>Acidobacteriota</taxon>
        <taxon>Terriglobia</taxon>
        <taxon>Terriglobales</taxon>
        <taxon>Acidobacteriaceae</taxon>
        <taxon>Tunturiibacter</taxon>
    </lineage>
</organism>
<feature type="transmembrane region" description="Helical" evidence="7">
    <location>
        <begin position="145"/>
        <end position="163"/>
    </location>
</feature>
<feature type="transmembrane region" description="Helical" evidence="7">
    <location>
        <begin position="117"/>
        <end position="133"/>
    </location>
</feature>
<evidence type="ECO:0000256" key="3">
    <source>
        <dbReference type="ARBA" id="ARBA00022475"/>
    </source>
</evidence>
<dbReference type="RefSeq" id="WP_353073266.1">
    <property type="nucleotide sequence ID" value="NZ_CP132938.1"/>
</dbReference>
<evidence type="ECO:0000256" key="2">
    <source>
        <dbReference type="ARBA" id="ARBA00022448"/>
    </source>
</evidence>
<reference evidence="8" key="1">
    <citation type="submission" date="2023-08" db="EMBL/GenBank/DDBJ databases">
        <authorList>
            <person name="Messyasz A."/>
            <person name="Mannisto M.K."/>
            <person name="Kerkhof L.J."/>
            <person name="Haggblom M."/>
        </authorList>
    </citation>
    <scope>NUCLEOTIDE SEQUENCE</scope>
    <source>
        <strain evidence="8">M8UP39</strain>
    </source>
</reference>
<gene>
    <name evidence="8" type="ORF">RBB81_07600</name>
</gene>
<keyword evidence="5 7" id="KW-1133">Transmembrane helix</keyword>
<accession>A0AAU7Z4D5</accession>
<dbReference type="InterPro" id="IPR002293">
    <property type="entry name" value="AA/rel_permease1"/>
</dbReference>
<evidence type="ECO:0000313" key="8">
    <source>
        <dbReference type="EMBL" id="XCB23776.1"/>
    </source>
</evidence>
<feature type="transmembrane region" description="Helical" evidence="7">
    <location>
        <begin position="32"/>
        <end position="60"/>
    </location>
</feature>
<feature type="transmembrane region" description="Helical" evidence="7">
    <location>
        <begin position="224"/>
        <end position="248"/>
    </location>
</feature>
<dbReference type="GO" id="GO:0022857">
    <property type="term" value="F:transmembrane transporter activity"/>
    <property type="evidence" value="ECO:0007669"/>
    <property type="project" value="InterPro"/>
</dbReference>
<dbReference type="AlphaFoldDB" id="A0AAU7Z4D5"/>
<feature type="transmembrane region" description="Helical" evidence="7">
    <location>
        <begin position="346"/>
        <end position="365"/>
    </location>
</feature>
<feature type="transmembrane region" description="Helical" evidence="7">
    <location>
        <begin position="269"/>
        <end position="296"/>
    </location>
</feature>
<evidence type="ECO:0000256" key="4">
    <source>
        <dbReference type="ARBA" id="ARBA00022692"/>
    </source>
</evidence>
<sequence length="439" mass="46313">MRLLPLIAATYFMVSGGPYGLEDVIGMAGYGWALVLLVVIPVVWSLPTSLMVGELASAIPEEGGYYRWVRRAMGEFWGFQEAWLSLAASVFDMAIYPTIFVLYLGRIEPAWTAGYRGTGWALAVVVACMVWNLRGARAVGEGSVGLFCVLLSPFVVLTAVGLWKGLTGGGAHGMQGGAGGMGAGAAGVDWAGAVSVTLWNYMGWDNASTVAQEVEEPQRNYPRAMLVAAGLVAVTYVLPLAAVGLAGIPAARFSTGAWTDAARELVGPWLALCVVMGGMINGGGMFNALMMSYTRVPYALAEEGLLPEVVERKNRWGVPWVSVAVCSVGWALALRLSFERLISIDLVLYGGALMLEFVALVVLRVKEPGLARPFRVPGGVWGAVGMGVGPGVLIAFALWAARGERVAGLPALEFAGIVAAAGPVVYWAARMVRRGHLGA</sequence>
<keyword evidence="3" id="KW-1003">Cell membrane</keyword>
<reference evidence="8" key="2">
    <citation type="journal article" date="2024" name="Environ. Microbiol.">
        <title>Genome analysis and description of Tunturibacter gen. nov. expands the diversity of Terriglobia in tundra soils.</title>
        <authorList>
            <person name="Messyasz A."/>
            <person name="Mannisto M.K."/>
            <person name="Kerkhof L.J."/>
            <person name="Haggblom M.M."/>
        </authorList>
    </citation>
    <scope>NUCLEOTIDE SEQUENCE</scope>
    <source>
        <strain evidence="8">M8UP39</strain>
    </source>
</reference>
<dbReference type="KEGG" id="tgi:RBB81_07600"/>
<dbReference type="PANTHER" id="PTHR45826">
    <property type="entry name" value="POLYAMINE TRANSPORTER PUT1"/>
    <property type="match status" value="1"/>
</dbReference>